<feature type="transmembrane region" description="Helical" evidence="1">
    <location>
        <begin position="38"/>
        <end position="56"/>
    </location>
</feature>
<evidence type="ECO:0000313" key="2">
    <source>
        <dbReference type="EMBL" id="GAA1611451.1"/>
    </source>
</evidence>
<name>A0ABN2ELY2_9ACTN</name>
<keyword evidence="3" id="KW-1185">Reference proteome</keyword>
<dbReference type="RefSeq" id="WP_344200052.1">
    <property type="nucleotide sequence ID" value="NZ_BAAAND010000012.1"/>
</dbReference>
<evidence type="ECO:0008006" key="4">
    <source>
        <dbReference type="Google" id="ProtNLM"/>
    </source>
</evidence>
<protein>
    <recommendedName>
        <fullName evidence="4">DUF3298 domain-containing protein</fullName>
    </recommendedName>
</protein>
<comment type="caution">
    <text evidence="2">The sequence shown here is derived from an EMBL/GenBank/DDBJ whole genome shotgun (WGS) entry which is preliminary data.</text>
</comment>
<reference evidence="2 3" key="1">
    <citation type="journal article" date="2019" name="Int. J. Syst. Evol. Microbiol.">
        <title>The Global Catalogue of Microorganisms (GCM) 10K type strain sequencing project: providing services to taxonomists for standard genome sequencing and annotation.</title>
        <authorList>
            <consortium name="The Broad Institute Genomics Platform"/>
            <consortium name="The Broad Institute Genome Sequencing Center for Infectious Disease"/>
            <person name="Wu L."/>
            <person name="Ma J."/>
        </authorList>
    </citation>
    <scope>NUCLEOTIDE SEQUENCE [LARGE SCALE GENOMIC DNA]</scope>
    <source>
        <strain evidence="2 3">JCM 14304</strain>
    </source>
</reference>
<organism evidence="2 3">
    <name type="scientific">Kribbella karoonensis</name>
    <dbReference type="NCBI Taxonomy" id="324851"/>
    <lineage>
        <taxon>Bacteria</taxon>
        <taxon>Bacillati</taxon>
        <taxon>Actinomycetota</taxon>
        <taxon>Actinomycetes</taxon>
        <taxon>Propionibacteriales</taxon>
        <taxon>Kribbellaceae</taxon>
        <taxon>Kribbella</taxon>
    </lineage>
</organism>
<dbReference type="Proteomes" id="UP001500190">
    <property type="component" value="Unassembled WGS sequence"/>
</dbReference>
<keyword evidence="1" id="KW-0812">Transmembrane</keyword>
<keyword evidence="1" id="KW-1133">Transmembrane helix</keyword>
<evidence type="ECO:0000256" key="1">
    <source>
        <dbReference type="SAM" id="Phobius"/>
    </source>
</evidence>
<dbReference type="EMBL" id="BAAAND010000012">
    <property type="protein sequence ID" value="GAA1611451.1"/>
    <property type="molecule type" value="Genomic_DNA"/>
</dbReference>
<keyword evidence="1" id="KW-0472">Membrane</keyword>
<gene>
    <name evidence="2" type="ORF">GCM10009742_72830</name>
</gene>
<evidence type="ECO:0000313" key="3">
    <source>
        <dbReference type="Proteomes" id="UP001500190"/>
    </source>
</evidence>
<accession>A0ABN2ELY2</accession>
<sequence length="323" mass="35256">MERLIADSLAKHAADAPTDDHLLAGVHARLRRRRTHRAIGAVVVAAAAVATALTASQATTHPQPAQQDPAPGWRWESFKTVEVQVPAGWTQYISGPAPCTFMANPAVPSIGRVNGWSASREYTCRTPVIPLAQRQPYLWFDDVQKPGIKQYDGGWTEETRAVGGVKLSVLTKDAALRQRILDSARTITDTDSYGCAPTQPLDDRGRPPATRVTAASICEYWNGDLIAGSAVPAATVSALTTGLRDTFNPHTDPLIPAGCQDPESREYVVLLRSEDRVWPVHLPYTTCVRYFPAVLSFIRTGVHHQLQPATGFDPVERIKPLAR</sequence>
<proteinExistence type="predicted"/>